<keyword evidence="2" id="KW-1003">Cell membrane</keyword>
<dbReference type="OrthoDB" id="9787143at2"/>
<dbReference type="GO" id="GO:0022904">
    <property type="term" value="P:respiratory electron transport chain"/>
    <property type="evidence" value="ECO:0007669"/>
    <property type="project" value="InterPro"/>
</dbReference>
<keyword evidence="3 6" id="KW-0812">Transmembrane</keyword>
<keyword evidence="5 6" id="KW-0472">Membrane</keyword>
<dbReference type="RefSeq" id="WP_093071581.1">
    <property type="nucleotide sequence ID" value="NZ_FOGV01000001.1"/>
</dbReference>
<dbReference type="SUPFAM" id="SSF81342">
    <property type="entry name" value="Transmembrane di-heme cytochromes"/>
    <property type="match status" value="1"/>
</dbReference>
<evidence type="ECO:0000256" key="3">
    <source>
        <dbReference type="ARBA" id="ARBA00022692"/>
    </source>
</evidence>
<dbReference type="InterPro" id="IPR051542">
    <property type="entry name" value="Hydrogenase_cytochrome"/>
</dbReference>
<evidence type="ECO:0000313" key="9">
    <source>
        <dbReference type="Proteomes" id="UP000199318"/>
    </source>
</evidence>
<dbReference type="GO" id="GO:0005886">
    <property type="term" value="C:plasma membrane"/>
    <property type="evidence" value="ECO:0007669"/>
    <property type="project" value="UniProtKB-SubCell"/>
</dbReference>
<evidence type="ECO:0000256" key="5">
    <source>
        <dbReference type="ARBA" id="ARBA00023136"/>
    </source>
</evidence>
<reference evidence="9" key="1">
    <citation type="submission" date="2016-10" db="EMBL/GenBank/DDBJ databases">
        <authorList>
            <person name="de Groot N.N."/>
        </authorList>
    </citation>
    <scope>NUCLEOTIDE SEQUENCE [LARGE SCALE GENOMIC DNA]</scope>
    <source>
        <strain evidence="9">10nlg</strain>
    </source>
</reference>
<proteinExistence type="predicted"/>
<protein>
    <submittedName>
        <fullName evidence="8">Formate dehydrogenase, gamma subunit</fullName>
    </submittedName>
</protein>
<comment type="caution">
    <text evidence="8">The sequence shown here is derived from an EMBL/GenBank/DDBJ whole genome shotgun (WGS) entry which is preliminary data.</text>
</comment>
<dbReference type="AlphaFoldDB" id="A0A1H9P7T6"/>
<dbReference type="PANTHER" id="PTHR30485">
    <property type="entry name" value="NI/FE-HYDROGENASE 1 B-TYPE CYTOCHROME SUBUNIT"/>
    <property type="match status" value="1"/>
</dbReference>
<dbReference type="GO" id="GO:0009055">
    <property type="term" value="F:electron transfer activity"/>
    <property type="evidence" value="ECO:0007669"/>
    <property type="project" value="InterPro"/>
</dbReference>
<dbReference type="Pfam" id="PF01292">
    <property type="entry name" value="Ni_hydr_CYTB"/>
    <property type="match status" value="1"/>
</dbReference>
<evidence type="ECO:0000313" key="8">
    <source>
        <dbReference type="EMBL" id="SER44260.1"/>
    </source>
</evidence>
<dbReference type="Gene3D" id="1.20.950.20">
    <property type="entry name" value="Transmembrane di-heme cytochromes, Chain C"/>
    <property type="match status" value="1"/>
</dbReference>
<evidence type="ECO:0000256" key="2">
    <source>
        <dbReference type="ARBA" id="ARBA00022475"/>
    </source>
</evidence>
<name>A0A1H9P7T6_9BACI</name>
<sequence>MNQKRSKVIRQPLSNRFVHWTAAISIFMLIITGLGQMPLYGRYLGPNPPALLAWLQDYEVTLWLHYLFATVLIFILIYHIIFHALRKEFDIVPRKGDVKASYHLMKAMILKKEEPPSEKYLPEQRLAYAFFAVSLLLVVVTGIAKVYQNIVGVQPSNWFFVVMAAGHNIATVMIIMAIIGHLAAFIFKENRNMLPGMFTGKVDKEYVEERHSLWYEEMKKKQNKKTS</sequence>
<evidence type="ECO:0000259" key="7">
    <source>
        <dbReference type="Pfam" id="PF01292"/>
    </source>
</evidence>
<feature type="transmembrane region" description="Helical" evidence="6">
    <location>
        <begin position="63"/>
        <end position="85"/>
    </location>
</feature>
<gene>
    <name evidence="8" type="ORF">SAMN05444126_101113</name>
</gene>
<feature type="transmembrane region" description="Helical" evidence="6">
    <location>
        <begin position="20"/>
        <end position="43"/>
    </location>
</feature>
<organism evidence="8 9">
    <name type="scientific">Salisediminibacterium halotolerans</name>
    <dbReference type="NCBI Taxonomy" id="517425"/>
    <lineage>
        <taxon>Bacteria</taxon>
        <taxon>Bacillati</taxon>
        <taxon>Bacillota</taxon>
        <taxon>Bacilli</taxon>
        <taxon>Bacillales</taxon>
        <taxon>Bacillaceae</taxon>
        <taxon>Salisediminibacterium</taxon>
    </lineage>
</organism>
<dbReference type="InterPro" id="IPR011577">
    <property type="entry name" value="Cyt_b561_bac/Ni-Hgenase"/>
</dbReference>
<dbReference type="EMBL" id="FOGV01000001">
    <property type="protein sequence ID" value="SER44260.1"/>
    <property type="molecule type" value="Genomic_DNA"/>
</dbReference>
<feature type="transmembrane region" description="Helical" evidence="6">
    <location>
        <begin position="159"/>
        <end position="187"/>
    </location>
</feature>
<feature type="domain" description="Cytochrome b561 bacterial/Ni-hydrogenase" evidence="7">
    <location>
        <begin position="10"/>
        <end position="200"/>
    </location>
</feature>
<comment type="subcellular location">
    <subcellularLocation>
        <location evidence="1">Cell membrane</location>
        <topology evidence="1">Multi-pass membrane protein</topology>
    </subcellularLocation>
</comment>
<dbReference type="PANTHER" id="PTHR30485:SF1">
    <property type="entry name" value="CYTOCHROME YDHU-RELATED"/>
    <property type="match status" value="1"/>
</dbReference>
<evidence type="ECO:0000256" key="6">
    <source>
        <dbReference type="SAM" id="Phobius"/>
    </source>
</evidence>
<dbReference type="STRING" id="1464123.SAMN05444126_101113"/>
<dbReference type="GO" id="GO:0020037">
    <property type="term" value="F:heme binding"/>
    <property type="evidence" value="ECO:0007669"/>
    <property type="project" value="TreeGrafter"/>
</dbReference>
<evidence type="ECO:0000256" key="4">
    <source>
        <dbReference type="ARBA" id="ARBA00022989"/>
    </source>
</evidence>
<dbReference type="Proteomes" id="UP000199318">
    <property type="component" value="Unassembled WGS sequence"/>
</dbReference>
<keyword evidence="4 6" id="KW-1133">Transmembrane helix</keyword>
<dbReference type="InterPro" id="IPR016174">
    <property type="entry name" value="Di-haem_cyt_TM"/>
</dbReference>
<evidence type="ECO:0000256" key="1">
    <source>
        <dbReference type="ARBA" id="ARBA00004651"/>
    </source>
</evidence>
<keyword evidence="9" id="KW-1185">Reference proteome</keyword>
<accession>A0A1H9P7T6</accession>
<feature type="transmembrane region" description="Helical" evidence="6">
    <location>
        <begin position="126"/>
        <end position="147"/>
    </location>
</feature>